<dbReference type="AlphaFoldDB" id="A0A0N4ZVF3"/>
<proteinExistence type="predicted"/>
<feature type="chain" id="PRO_5005892494" evidence="1">
    <location>
        <begin position="20"/>
        <end position="151"/>
    </location>
</feature>
<evidence type="ECO:0000313" key="3">
    <source>
        <dbReference type="Proteomes" id="UP000038045"/>
    </source>
</evidence>
<reference evidence="4" key="1">
    <citation type="submission" date="2017-02" db="UniProtKB">
        <authorList>
            <consortium name="WormBaseParasite"/>
        </authorList>
    </citation>
    <scope>IDENTIFICATION</scope>
</reference>
<evidence type="ECO:0000259" key="2">
    <source>
        <dbReference type="Pfam" id="PF02520"/>
    </source>
</evidence>
<organism evidence="3 4">
    <name type="scientific">Parastrongyloides trichosuri</name>
    <name type="common">Possum-specific nematode worm</name>
    <dbReference type="NCBI Taxonomy" id="131310"/>
    <lineage>
        <taxon>Eukaryota</taxon>
        <taxon>Metazoa</taxon>
        <taxon>Ecdysozoa</taxon>
        <taxon>Nematoda</taxon>
        <taxon>Chromadorea</taxon>
        <taxon>Rhabditida</taxon>
        <taxon>Tylenchina</taxon>
        <taxon>Panagrolaimomorpha</taxon>
        <taxon>Strongyloidoidea</taxon>
        <taxon>Strongyloididae</taxon>
        <taxon>Parastrongyloides</taxon>
    </lineage>
</organism>
<keyword evidence="1" id="KW-0732">Signal</keyword>
<keyword evidence="3" id="KW-1185">Reference proteome</keyword>
<dbReference type="InterPro" id="IPR003677">
    <property type="entry name" value="ANIS5_cation-bd"/>
</dbReference>
<feature type="domain" description="SXP/RAL-2 family protein Ani s 5-like cation-binding" evidence="2">
    <location>
        <begin position="39"/>
        <end position="142"/>
    </location>
</feature>
<evidence type="ECO:0000313" key="4">
    <source>
        <dbReference type="WBParaSite" id="PTRK_0001255700.1"/>
    </source>
</evidence>
<accession>A0A0N4ZVF3</accession>
<feature type="signal peptide" evidence="1">
    <location>
        <begin position="1"/>
        <end position="19"/>
    </location>
</feature>
<name>A0A0N4ZVF3_PARTI</name>
<protein>
    <submittedName>
        <fullName evidence="4">DUF148 domain-containing protein</fullName>
    </submittedName>
</protein>
<dbReference type="Pfam" id="PF02520">
    <property type="entry name" value="ANIS5_cation-bd"/>
    <property type="match status" value="1"/>
</dbReference>
<dbReference type="WBParaSite" id="PTRK_0001255700.1">
    <property type="protein sequence ID" value="PTRK_0001255700.1"/>
    <property type="gene ID" value="PTRK_0001255700"/>
</dbReference>
<sequence>MSKAILVFLFCLLVALSICDKTGLTDIPSFLKIIPSTKRTEMEKIVLNVTLSQNQINEQLDEWGKTLGGPLANLYTSYKNAFFEAKKELKEKHDAVMANETDEEFKKVDSEIQNIAENLDMPIGEVRQEIFNIINNQTDEIKQKLKNNSPY</sequence>
<evidence type="ECO:0000256" key="1">
    <source>
        <dbReference type="SAM" id="SignalP"/>
    </source>
</evidence>
<dbReference type="Proteomes" id="UP000038045">
    <property type="component" value="Unplaced"/>
</dbReference>